<gene>
    <name evidence="2" type="primary">ugpQ</name>
    <name evidence="2" type="ORF">HV832_05465</name>
</gene>
<dbReference type="EC" id="3.1.4.46" evidence="2"/>
<keyword evidence="2" id="KW-0378">Hydrolase</keyword>
<evidence type="ECO:0000259" key="1">
    <source>
        <dbReference type="PROSITE" id="PS51704"/>
    </source>
</evidence>
<organism evidence="2 3">
    <name type="scientific">Undibacterium oligocarboniphilum</name>
    <dbReference type="NCBI Taxonomy" id="666702"/>
    <lineage>
        <taxon>Bacteria</taxon>
        <taxon>Pseudomonadati</taxon>
        <taxon>Pseudomonadota</taxon>
        <taxon>Betaproteobacteria</taxon>
        <taxon>Burkholderiales</taxon>
        <taxon>Oxalobacteraceae</taxon>
        <taxon>Undibacterium</taxon>
    </lineage>
</organism>
<dbReference type="InterPro" id="IPR030395">
    <property type="entry name" value="GP_PDE_dom"/>
</dbReference>
<dbReference type="RefSeq" id="WP_176802896.1">
    <property type="nucleotide sequence ID" value="NZ_JABXYJ010000003.1"/>
</dbReference>
<dbReference type="PANTHER" id="PTHR46211:SF1">
    <property type="entry name" value="GLYCEROPHOSPHODIESTER PHOSPHODIESTERASE, CYTOPLASMIC"/>
    <property type="match status" value="1"/>
</dbReference>
<sequence>MWPYPKVLAHRGGGILAPENTIAALRCGLAQGFHAVEFDVMLSKDEVPVLMHDCEFGRTLAGTGSVAGSTAEALTAMDAGSWFGAEFAGEPVPLFEDAVAFCRHHDIWMNVEIKPVPGMEALTGGVVAGCCASLFADVAVSDAGRLPLLSSFSVTALKAAKAAAPALPRGWLTERITPDWKSQCQELGVRALHTNHASLTPDLVRQIKDAGYGLFCYTVNDPQRASELLRWGVDAFCTDRLDLIPADF</sequence>
<name>A0A850QME6_9BURK</name>
<dbReference type="PANTHER" id="PTHR46211">
    <property type="entry name" value="GLYCEROPHOSPHORYL DIESTER PHOSPHODIESTERASE"/>
    <property type="match status" value="1"/>
</dbReference>
<dbReference type="PROSITE" id="PS51704">
    <property type="entry name" value="GP_PDE"/>
    <property type="match status" value="1"/>
</dbReference>
<dbReference type="NCBIfam" id="NF006989">
    <property type="entry name" value="PRK09454.1"/>
    <property type="match status" value="1"/>
</dbReference>
<dbReference type="AlphaFoldDB" id="A0A850QME6"/>
<dbReference type="Proteomes" id="UP000588051">
    <property type="component" value="Unassembled WGS sequence"/>
</dbReference>
<dbReference type="Pfam" id="PF03009">
    <property type="entry name" value="GDPD"/>
    <property type="match status" value="1"/>
</dbReference>
<dbReference type="GO" id="GO:0008889">
    <property type="term" value="F:glycerophosphodiester phosphodiesterase activity"/>
    <property type="evidence" value="ECO:0007669"/>
    <property type="project" value="UniProtKB-EC"/>
</dbReference>
<feature type="domain" description="GP-PDE" evidence="1">
    <location>
        <begin position="5"/>
        <end position="248"/>
    </location>
</feature>
<dbReference type="InterPro" id="IPR017946">
    <property type="entry name" value="PLC-like_Pdiesterase_TIM-brl"/>
</dbReference>
<dbReference type="SUPFAM" id="SSF51695">
    <property type="entry name" value="PLC-like phosphodiesterases"/>
    <property type="match status" value="1"/>
</dbReference>
<proteinExistence type="predicted"/>
<evidence type="ECO:0000313" key="3">
    <source>
        <dbReference type="Proteomes" id="UP000588051"/>
    </source>
</evidence>
<dbReference type="EMBL" id="JABXYJ010000003">
    <property type="protein sequence ID" value="NVO77276.1"/>
    <property type="molecule type" value="Genomic_DNA"/>
</dbReference>
<accession>A0A850QME6</accession>
<evidence type="ECO:0000313" key="2">
    <source>
        <dbReference type="EMBL" id="NVO77276.1"/>
    </source>
</evidence>
<dbReference type="Gene3D" id="3.20.20.190">
    <property type="entry name" value="Phosphatidylinositol (PI) phosphodiesterase"/>
    <property type="match status" value="1"/>
</dbReference>
<reference evidence="2 3" key="1">
    <citation type="submission" date="2020-06" db="EMBL/GenBank/DDBJ databases">
        <authorList>
            <person name="Qiu C."/>
            <person name="Liu Z."/>
        </authorList>
    </citation>
    <scope>NUCLEOTIDE SEQUENCE [LARGE SCALE GENOMIC DNA]</scope>
    <source>
        <strain evidence="2 3">EM 1</strain>
    </source>
</reference>
<comment type="caution">
    <text evidence="2">The sequence shown here is derived from an EMBL/GenBank/DDBJ whole genome shotgun (WGS) entry which is preliminary data.</text>
</comment>
<dbReference type="GO" id="GO:0006629">
    <property type="term" value="P:lipid metabolic process"/>
    <property type="evidence" value="ECO:0007669"/>
    <property type="project" value="InterPro"/>
</dbReference>
<keyword evidence="3" id="KW-1185">Reference proteome</keyword>
<protein>
    <submittedName>
        <fullName evidence="2">Glycerophosphodiester phosphodiesterase</fullName>
        <ecNumber evidence="2">3.1.4.46</ecNumber>
    </submittedName>
</protein>